<gene>
    <name evidence="1" type="ORF">N1851_008023</name>
</gene>
<proteinExistence type="predicted"/>
<reference evidence="1" key="1">
    <citation type="journal article" date="2023" name="Front. Mar. Sci.">
        <title>A new Merluccius polli reference genome to investigate the effects of global change in West African waters.</title>
        <authorList>
            <person name="Mateo J.L."/>
            <person name="Blanco-Fernandez C."/>
            <person name="Garcia-Vazquez E."/>
            <person name="Machado-Schiaffino G."/>
        </authorList>
    </citation>
    <scope>NUCLEOTIDE SEQUENCE</scope>
    <source>
        <strain evidence="1">C29</strain>
        <tissue evidence="1">Fin</tissue>
    </source>
</reference>
<dbReference type="EMBL" id="JAOPHQ010001432">
    <property type="protein sequence ID" value="KAK0150860.1"/>
    <property type="molecule type" value="Genomic_DNA"/>
</dbReference>
<accession>A0AA47P7B8</accession>
<comment type="caution">
    <text evidence="1">The sequence shown here is derived from an EMBL/GenBank/DDBJ whole genome shotgun (WGS) entry which is preliminary data.</text>
</comment>
<name>A0AA47P7B8_MERPO</name>
<sequence length="114" mass="13245">MEEAHERKLKKYQALIFESQENGWKTWNLPVEVGFAGQSLWRVLGLLGIEEPARKRLVANITKQAEAASRWIWITWNEQWQSQPDAGRASNSHSFHISLTYPTYHNMVSSKYGK</sequence>
<evidence type="ECO:0000313" key="1">
    <source>
        <dbReference type="EMBL" id="KAK0150860.1"/>
    </source>
</evidence>
<dbReference type="Proteomes" id="UP001174136">
    <property type="component" value="Unassembled WGS sequence"/>
</dbReference>
<organism evidence="1 2">
    <name type="scientific">Merluccius polli</name>
    <name type="common">Benguela hake</name>
    <name type="synonym">Merluccius cadenati</name>
    <dbReference type="NCBI Taxonomy" id="89951"/>
    <lineage>
        <taxon>Eukaryota</taxon>
        <taxon>Metazoa</taxon>
        <taxon>Chordata</taxon>
        <taxon>Craniata</taxon>
        <taxon>Vertebrata</taxon>
        <taxon>Euteleostomi</taxon>
        <taxon>Actinopterygii</taxon>
        <taxon>Neopterygii</taxon>
        <taxon>Teleostei</taxon>
        <taxon>Neoteleostei</taxon>
        <taxon>Acanthomorphata</taxon>
        <taxon>Zeiogadaria</taxon>
        <taxon>Gadariae</taxon>
        <taxon>Gadiformes</taxon>
        <taxon>Gadoidei</taxon>
        <taxon>Merlucciidae</taxon>
        <taxon>Merluccius</taxon>
    </lineage>
</organism>
<protein>
    <submittedName>
        <fullName evidence="1">Uncharacterized protein</fullName>
    </submittedName>
</protein>
<dbReference type="AlphaFoldDB" id="A0AA47P7B8"/>
<keyword evidence="2" id="KW-1185">Reference proteome</keyword>
<evidence type="ECO:0000313" key="2">
    <source>
        <dbReference type="Proteomes" id="UP001174136"/>
    </source>
</evidence>